<evidence type="ECO:0000256" key="7">
    <source>
        <dbReference type="ARBA" id="ARBA00023014"/>
    </source>
</evidence>
<dbReference type="InterPro" id="IPR040064">
    <property type="entry name" value="MoaA-like"/>
</dbReference>
<evidence type="ECO:0000256" key="13">
    <source>
        <dbReference type="SAM" id="MobiDB-lite"/>
    </source>
</evidence>
<feature type="compositionally biased region" description="Basic and acidic residues" evidence="13">
    <location>
        <begin position="296"/>
        <end position="305"/>
    </location>
</feature>
<keyword evidence="8 12" id="KW-0342">GTP-binding</keyword>
<dbReference type="SFLD" id="SFLDG01067">
    <property type="entry name" value="SPASM/twitch_domain_containing"/>
    <property type="match status" value="1"/>
</dbReference>
<dbReference type="SFLD" id="SFLDG01383">
    <property type="entry name" value="cyclic_pyranopterin_phosphate"/>
    <property type="match status" value="1"/>
</dbReference>
<dbReference type="AlphaFoldDB" id="A0A1M5VT21"/>
<feature type="domain" description="Radical SAM core" evidence="14">
    <location>
        <begin position="4"/>
        <end position="221"/>
    </location>
</feature>
<sequence>MEDKFGRDIYYLRLSVTDLCNLRCVYCMPEQGVVKRQHCDILSVEEIEEIVRATVQCGIRKVRVTGGEPLVRRGIVEICRRIAAIPEVEELCMTTNGTLLTKFAAPLKEAGVSRLNISLDTLDKDKYAMITRGGKLKDTLDGIAAAVKAGFKNTKINAVLIGGVNDTEIRDLLELTRKESIHIRFIELMPIGECAGWSHERFIGNSRVLETAPELQEVGSSGVAKLYKLPGGTGTVGLISPISSHFCPTCNRIRVTADGKLKPCLHSAEEVNLRGLHGQELLDAIRGAVTGKPQRHHLDEDDRSLSRRNMNAIGG</sequence>
<feature type="binding site" evidence="12">
    <location>
        <position position="63"/>
    </location>
    <ligand>
        <name>GTP</name>
        <dbReference type="ChEBI" id="CHEBI:37565"/>
    </ligand>
</feature>
<dbReference type="NCBIfam" id="TIGR02666">
    <property type="entry name" value="moaA"/>
    <property type="match status" value="1"/>
</dbReference>
<dbReference type="EC" id="4.1.99.22" evidence="1 12"/>
<dbReference type="InterPro" id="IPR050105">
    <property type="entry name" value="MoCo_biosynth_MoaA/MoaC"/>
</dbReference>
<keyword evidence="2 12" id="KW-0004">4Fe-4S</keyword>
<keyword evidence="6 12" id="KW-0408">Iron</keyword>
<dbReference type="InterPro" id="IPR058240">
    <property type="entry name" value="rSAM_sf"/>
</dbReference>
<feature type="binding site" evidence="12">
    <location>
        <position position="118"/>
    </location>
    <ligand>
        <name>S-adenosyl-L-methionine</name>
        <dbReference type="ChEBI" id="CHEBI:59789"/>
    </ligand>
</feature>
<feature type="binding site" evidence="12">
    <location>
        <position position="94"/>
    </location>
    <ligand>
        <name>GTP</name>
        <dbReference type="ChEBI" id="CHEBI:37565"/>
    </ligand>
</feature>
<evidence type="ECO:0000313" key="15">
    <source>
        <dbReference type="EMBL" id="SHH78073.1"/>
    </source>
</evidence>
<dbReference type="SUPFAM" id="SSF102114">
    <property type="entry name" value="Radical SAM enzymes"/>
    <property type="match status" value="1"/>
</dbReference>
<feature type="binding site" evidence="12">
    <location>
        <position position="27"/>
    </location>
    <ligand>
        <name>[4Fe-4S] cluster</name>
        <dbReference type="ChEBI" id="CHEBI:49883"/>
        <label>1</label>
        <note>4Fe-4S-S-AdoMet</note>
    </ligand>
</feature>
<evidence type="ECO:0000256" key="10">
    <source>
        <dbReference type="ARBA" id="ARBA00023239"/>
    </source>
</evidence>
<keyword evidence="16" id="KW-1185">Reference proteome</keyword>
<dbReference type="PANTHER" id="PTHR22960:SF0">
    <property type="entry name" value="MOLYBDENUM COFACTOR BIOSYNTHESIS PROTEIN 1"/>
    <property type="match status" value="1"/>
</dbReference>
<evidence type="ECO:0000256" key="1">
    <source>
        <dbReference type="ARBA" id="ARBA00012167"/>
    </source>
</evidence>
<keyword evidence="3 12" id="KW-0949">S-adenosyl-L-methionine</keyword>
<feature type="region of interest" description="Disordered" evidence="13">
    <location>
        <begin position="292"/>
        <end position="315"/>
    </location>
</feature>
<feature type="binding site" evidence="12">
    <location>
        <begin position="252"/>
        <end position="254"/>
    </location>
    <ligand>
        <name>GTP</name>
        <dbReference type="ChEBI" id="CHEBI:37565"/>
    </ligand>
</feature>
<keyword evidence="9 12" id="KW-0501">Molybdenum cofactor biosynthesis</keyword>
<dbReference type="HAMAP" id="MF_01225_B">
    <property type="entry name" value="MoaA_B"/>
    <property type="match status" value="1"/>
</dbReference>
<protein>
    <recommendedName>
        <fullName evidence="1 12">GTP 3',8-cyclase</fullName>
        <ecNumber evidence="1 12">4.1.99.22</ecNumber>
    </recommendedName>
    <alternativeName>
        <fullName evidence="12">Molybdenum cofactor biosynthesis protein A</fullName>
    </alternativeName>
</protein>
<evidence type="ECO:0000256" key="2">
    <source>
        <dbReference type="ARBA" id="ARBA00022485"/>
    </source>
</evidence>
<keyword evidence="10 12" id="KW-0456">Lyase</keyword>
<evidence type="ECO:0000256" key="8">
    <source>
        <dbReference type="ARBA" id="ARBA00023134"/>
    </source>
</evidence>
<dbReference type="EMBL" id="FQXV01000002">
    <property type="protein sequence ID" value="SHH78073.1"/>
    <property type="molecule type" value="Genomic_DNA"/>
</dbReference>
<comment type="cofactor">
    <cofactor evidence="12">
        <name>[4Fe-4S] cluster</name>
        <dbReference type="ChEBI" id="CHEBI:49883"/>
    </cofactor>
    <text evidence="12">Binds 2 [4Fe-4S] clusters. Binds 1 [4Fe-4S] cluster coordinated with 3 cysteines and an exchangeable S-adenosyl-L-methionine and 1 [4Fe-4S] cluster coordinated with 3 cysteines and the GTP-derived substrate.</text>
</comment>
<feature type="binding site" evidence="12">
    <location>
        <position position="189"/>
    </location>
    <ligand>
        <name>S-adenosyl-L-methionine</name>
        <dbReference type="ChEBI" id="CHEBI:59789"/>
    </ligand>
</feature>
<dbReference type="InterPro" id="IPR006638">
    <property type="entry name" value="Elp3/MiaA/NifB-like_rSAM"/>
</dbReference>
<dbReference type="CDD" id="cd01335">
    <property type="entry name" value="Radical_SAM"/>
    <property type="match status" value="1"/>
</dbReference>
<dbReference type="NCBIfam" id="NF001199">
    <property type="entry name" value="PRK00164.2-1"/>
    <property type="match status" value="1"/>
</dbReference>
<dbReference type="GO" id="GO:0061798">
    <property type="term" value="F:GTP 3',8'-cyclase activity"/>
    <property type="evidence" value="ECO:0007669"/>
    <property type="project" value="UniProtKB-UniRule"/>
</dbReference>
<dbReference type="PROSITE" id="PS51918">
    <property type="entry name" value="RADICAL_SAM"/>
    <property type="match status" value="1"/>
</dbReference>
<dbReference type="GO" id="GO:0046872">
    <property type="term" value="F:metal ion binding"/>
    <property type="evidence" value="ECO:0007669"/>
    <property type="project" value="UniProtKB-KW"/>
</dbReference>
<dbReference type="Pfam" id="PF06463">
    <property type="entry name" value="Mob_synth_C"/>
    <property type="match status" value="1"/>
</dbReference>
<feature type="binding site" evidence="12">
    <location>
        <position position="247"/>
    </location>
    <ligand>
        <name>[4Fe-4S] cluster</name>
        <dbReference type="ChEBI" id="CHEBI:49883"/>
        <label>2</label>
        <note>4Fe-4S-substrate</note>
    </ligand>
</feature>
<evidence type="ECO:0000256" key="5">
    <source>
        <dbReference type="ARBA" id="ARBA00022741"/>
    </source>
</evidence>
<keyword evidence="7 12" id="KW-0411">Iron-sulfur</keyword>
<dbReference type="GO" id="GO:1904047">
    <property type="term" value="F:S-adenosyl-L-methionine binding"/>
    <property type="evidence" value="ECO:0007669"/>
    <property type="project" value="UniProtKB-UniRule"/>
</dbReference>
<evidence type="ECO:0000256" key="6">
    <source>
        <dbReference type="ARBA" id="ARBA00023004"/>
    </source>
</evidence>
<dbReference type="InterPro" id="IPR007197">
    <property type="entry name" value="rSAM"/>
</dbReference>
<name>A0A1M5VT21_9FIRM</name>
<feature type="binding site" evidence="12">
    <location>
        <position position="155"/>
    </location>
    <ligand>
        <name>GTP</name>
        <dbReference type="ChEBI" id="CHEBI:37565"/>
    </ligand>
</feature>
<accession>A0A1M5VT21</accession>
<dbReference type="OrthoDB" id="9763993at2"/>
<feature type="binding site" evidence="12">
    <location>
        <position position="20"/>
    </location>
    <ligand>
        <name>[4Fe-4S] cluster</name>
        <dbReference type="ChEBI" id="CHEBI:49883"/>
        <label>1</label>
        <note>4Fe-4S-S-AdoMet</note>
    </ligand>
</feature>
<reference evidence="15 16" key="1">
    <citation type="submission" date="2016-11" db="EMBL/GenBank/DDBJ databases">
        <authorList>
            <person name="Jaros S."/>
            <person name="Januszkiewicz K."/>
            <person name="Wedrychowicz H."/>
        </authorList>
    </citation>
    <scope>NUCLEOTIDE SEQUENCE [LARGE SCALE GENOMIC DNA]</scope>
    <source>
        <strain evidence="15 16">DSM 10068</strain>
    </source>
</reference>
<evidence type="ECO:0000256" key="4">
    <source>
        <dbReference type="ARBA" id="ARBA00022723"/>
    </source>
</evidence>
<evidence type="ECO:0000256" key="11">
    <source>
        <dbReference type="ARBA" id="ARBA00048697"/>
    </source>
</evidence>
<evidence type="ECO:0000256" key="9">
    <source>
        <dbReference type="ARBA" id="ARBA00023150"/>
    </source>
</evidence>
<dbReference type="SFLD" id="SFLDG01386">
    <property type="entry name" value="main_SPASM_domain-containing"/>
    <property type="match status" value="1"/>
</dbReference>
<comment type="pathway">
    <text evidence="12">Cofactor biosynthesis; molybdopterin biosynthesis.</text>
</comment>
<keyword evidence="4 12" id="KW-0479">Metal-binding</keyword>
<feature type="binding site" evidence="12">
    <location>
        <position position="250"/>
    </location>
    <ligand>
        <name>[4Fe-4S] cluster</name>
        <dbReference type="ChEBI" id="CHEBI:49883"/>
        <label>2</label>
        <note>4Fe-4S-substrate</note>
    </ligand>
</feature>
<dbReference type="PANTHER" id="PTHR22960">
    <property type="entry name" value="MOLYBDOPTERIN COFACTOR SYNTHESIS PROTEIN A"/>
    <property type="match status" value="1"/>
</dbReference>
<comment type="subunit">
    <text evidence="12">Monomer and homodimer.</text>
</comment>
<feature type="binding site" evidence="12">
    <location>
        <position position="24"/>
    </location>
    <ligand>
        <name>[4Fe-4S] cluster</name>
        <dbReference type="ChEBI" id="CHEBI:49883"/>
        <label>1</label>
        <note>4Fe-4S-S-AdoMet</note>
    </ligand>
</feature>
<dbReference type="InterPro" id="IPR013785">
    <property type="entry name" value="Aldolase_TIM"/>
</dbReference>
<dbReference type="GO" id="GO:0051539">
    <property type="term" value="F:4 iron, 4 sulfur cluster binding"/>
    <property type="evidence" value="ECO:0007669"/>
    <property type="project" value="UniProtKB-UniRule"/>
</dbReference>
<evidence type="ECO:0000313" key="16">
    <source>
        <dbReference type="Proteomes" id="UP000183995"/>
    </source>
</evidence>
<dbReference type="Proteomes" id="UP000183995">
    <property type="component" value="Unassembled WGS sequence"/>
</dbReference>
<dbReference type="RefSeq" id="WP_073076539.1">
    <property type="nucleotide sequence ID" value="NZ_FQXV01000002.1"/>
</dbReference>
<dbReference type="STRING" id="1123282.SAMN02745823_00994"/>
<dbReference type="PROSITE" id="PS01305">
    <property type="entry name" value="MOAA_NIFB_PQQE"/>
    <property type="match status" value="1"/>
</dbReference>
<dbReference type="GO" id="GO:0005525">
    <property type="term" value="F:GTP binding"/>
    <property type="evidence" value="ECO:0007669"/>
    <property type="project" value="UniProtKB-UniRule"/>
</dbReference>
<feature type="binding site" evidence="12">
    <location>
        <position position="26"/>
    </location>
    <ligand>
        <name>S-adenosyl-L-methionine</name>
        <dbReference type="ChEBI" id="CHEBI:59789"/>
    </ligand>
</feature>
<comment type="similarity">
    <text evidence="12">Belongs to the radical SAM superfamily. MoaA family.</text>
</comment>
<gene>
    <name evidence="12" type="primary">moaA</name>
    <name evidence="15" type="ORF">SAMN02745823_00994</name>
</gene>
<comment type="catalytic activity">
    <reaction evidence="11 12">
        <text>GTP + AH2 + S-adenosyl-L-methionine = (8S)-3',8-cyclo-7,8-dihydroguanosine 5'-triphosphate + 5'-deoxyadenosine + L-methionine + A + H(+)</text>
        <dbReference type="Rhea" id="RHEA:49576"/>
        <dbReference type="ChEBI" id="CHEBI:13193"/>
        <dbReference type="ChEBI" id="CHEBI:15378"/>
        <dbReference type="ChEBI" id="CHEBI:17319"/>
        <dbReference type="ChEBI" id="CHEBI:17499"/>
        <dbReference type="ChEBI" id="CHEBI:37565"/>
        <dbReference type="ChEBI" id="CHEBI:57844"/>
        <dbReference type="ChEBI" id="CHEBI:59789"/>
        <dbReference type="ChEBI" id="CHEBI:131766"/>
        <dbReference type="EC" id="4.1.99.22"/>
    </reaction>
</comment>
<feature type="binding site" evidence="12">
    <location>
        <position position="67"/>
    </location>
    <ligand>
        <name>S-adenosyl-L-methionine</name>
        <dbReference type="ChEBI" id="CHEBI:59789"/>
    </ligand>
</feature>
<organism evidence="15 16">
    <name type="scientific">Sporobacter termitidis DSM 10068</name>
    <dbReference type="NCBI Taxonomy" id="1123282"/>
    <lineage>
        <taxon>Bacteria</taxon>
        <taxon>Bacillati</taxon>
        <taxon>Bacillota</taxon>
        <taxon>Clostridia</taxon>
        <taxon>Eubacteriales</taxon>
        <taxon>Oscillospiraceae</taxon>
        <taxon>Sporobacter</taxon>
    </lineage>
</organism>
<comment type="function">
    <text evidence="12">Catalyzes the cyclization of GTP to (8S)-3',8-cyclo-7,8-dihydroguanosine 5'-triphosphate.</text>
</comment>
<feature type="binding site" evidence="12">
    <location>
        <position position="13"/>
    </location>
    <ligand>
        <name>GTP</name>
        <dbReference type="ChEBI" id="CHEBI:37565"/>
    </ligand>
</feature>
<dbReference type="UniPathway" id="UPA00344"/>
<proteinExistence type="inferred from homology"/>
<dbReference type="GO" id="GO:0006777">
    <property type="term" value="P:Mo-molybdopterin cofactor biosynthetic process"/>
    <property type="evidence" value="ECO:0007669"/>
    <property type="project" value="UniProtKB-UniRule"/>
</dbReference>
<feature type="binding site" evidence="12">
    <location>
        <position position="264"/>
    </location>
    <ligand>
        <name>[4Fe-4S] cluster</name>
        <dbReference type="ChEBI" id="CHEBI:49883"/>
        <label>2</label>
        <note>4Fe-4S-substrate</note>
    </ligand>
</feature>
<dbReference type="InterPro" id="IPR013483">
    <property type="entry name" value="MoaA"/>
</dbReference>
<evidence type="ECO:0000259" key="14">
    <source>
        <dbReference type="PROSITE" id="PS51918"/>
    </source>
</evidence>
<dbReference type="InterPro" id="IPR000385">
    <property type="entry name" value="MoaA_NifB_PqqE_Fe-S-bd_CS"/>
</dbReference>
<keyword evidence="5 12" id="KW-0547">Nucleotide-binding</keyword>
<dbReference type="SFLD" id="SFLDS00029">
    <property type="entry name" value="Radical_SAM"/>
    <property type="match status" value="1"/>
</dbReference>
<dbReference type="Pfam" id="PF04055">
    <property type="entry name" value="Radical_SAM"/>
    <property type="match status" value="1"/>
</dbReference>
<evidence type="ECO:0000256" key="3">
    <source>
        <dbReference type="ARBA" id="ARBA00022691"/>
    </source>
</evidence>
<evidence type="ECO:0000256" key="12">
    <source>
        <dbReference type="HAMAP-Rule" id="MF_01225"/>
    </source>
</evidence>
<dbReference type="CDD" id="cd21117">
    <property type="entry name" value="Twitch_MoaA"/>
    <property type="match status" value="1"/>
</dbReference>
<dbReference type="SMART" id="SM00729">
    <property type="entry name" value="Elp3"/>
    <property type="match status" value="1"/>
</dbReference>
<dbReference type="Gene3D" id="3.20.20.70">
    <property type="entry name" value="Aldolase class I"/>
    <property type="match status" value="1"/>
</dbReference>
<dbReference type="GO" id="GO:0061799">
    <property type="term" value="F:cyclic pyranopterin monophosphate synthase activity"/>
    <property type="evidence" value="ECO:0007669"/>
    <property type="project" value="TreeGrafter"/>
</dbReference>
<dbReference type="InterPro" id="IPR010505">
    <property type="entry name" value="MoaA_twitch"/>
</dbReference>